<sequence>MTAAVTTGLAELYAQVHQFYARHFHLLDEGDARAWAETFTPDGWFWPAVLPEPVRGREALIAGVRETHARLAAAGEQHRHWHGMVHIEPVDEDTVAVRCYAQIFAIPAGGPARLQMHCVCEDVLVRAGHGWQVRQRRVQRDDLR</sequence>
<dbReference type="Proteomes" id="UP000647172">
    <property type="component" value="Unassembled WGS sequence"/>
</dbReference>
<dbReference type="SUPFAM" id="SSF54427">
    <property type="entry name" value="NTF2-like"/>
    <property type="match status" value="1"/>
</dbReference>
<name>A0A919JDV6_9ACTN</name>
<protein>
    <recommendedName>
        <fullName evidence="1">SnoaL-like domain-containing protein</fullName>
    </recommendedName>
</protein>
<dbReference type="Gene3D" id="3.10.450.50">
    <property type="match status" value="1"/>
</dbReference>
<evidence type="ECO:0000259" key="1">
    <source>
        <dbReference type="Pfam" id="PF13577"/>
    </source>
</evidence>
<evidence type="ECO:0000313" key="3">
    <source>
        <dbReference type="Proteomes" id="UP000647172"/>
    </source>
</evidence>
<reference evidence="2" key="1">
    <citation type="submission" date="2021-01" db="EMBL/GenBank/DDBJ databases">
        <title>Whole genome shotgun sequence of Actinoplanes nipponensis NBRC 14063.</title>
        <authorList>
            <person name="Komaki H."/>
            <person name="Tamura T."/>
        </authorList>
    </citation>
    <scope>NUCLEOTIDE SEQUENCE</scope>
    <source>
        <strain evidence="2">NBRC 14063</strain>
    </source>
</reference>
<comment type="caution">
    <text evidence="2">The sequence shown here is derived from an EMBL/GenBank/DDBJ whole genome shotgun (WGS) entry which is preliminary data.</text>
</comment>
<proteinExistence type="predicted"/>
<accession>A0A919JDV6</accession>
<dbReference type="Pfam" id="PF13577">
    <property type="entry name" value="SnoaL_4"/>
    <property type="match status" value="1"/>
</dbReference>
<evidence type="ECO:0000313" key="2">
    <source>
        <dbReference type="EMBL" id="GIE47386.1"/>
    </source>
</evidence>
<organism evidence="2 3">
    <name type="scientific">Actinoplanes nipponensis</name>
    <dbReference type="NCBI Taxonomy" id="135950"/>
    <lineage>
        <taxon>Bacteria</taxon>
        <taxon>Bacillati</taxon>
        <taxon>Actinomycetota</taxon>
        <taxon>Actinomycetes</taxon>
        <taxon>Micromonosporales</taxon>
        <taxon>Micromonosporaceae</taxon>
        <taxon>Actinoplanes</taxon>
    </lineage>
</organism>
<dbReference type="InterPro" id="IPR032710">
    <property type="entry name" value="NTF2-like_dom_sf"/>
</dbReference>
<keyword evidence="3" id="KW-1185">Reference proteome</keyword>
<gene>
    <name evidence="2" type="ORF">Ani05nite_09200</name>
</gene>
<feature type="domain" description="SnoaL-like" evidence="1">
    <location>
        <begin position="11"/>
        <end position="137"/>
    </location>
</feature>
<dbReference type="AlphaFoldDB" id="A0A919JDV6"/>
<dbReference type="CDD" id="cd00531">
    <property type="entry name" value="NTF2_like"/>
    <property type="match status" value="1"/>
</dbReference>
<dbReference type="EMBL" id="BOMQ01000011">
    <property type="protein sequence ID" value="GIE47386.1"/>
    <property type="molecule type" value="Genomic_DNA"/>
</dbReference>
<dbReference type="RefSeq" id="WP_239129280.1">
    <property type="nucleotide sequence ID" value="NZ_BOMQ01000011.1"/>
</dbReference>
<dbReference type="InterPro" id="IPR037401">
    <property type="entry name" value="SnoaL-like"/>
</dbReference>